<dbReference type="Gene3D" id="2.40.10.220">
    <property type="entry name" value="predicted glycosyltransferase like domains"/>
    <property type="match status" value="1"/>
</dbReference>
<evidence type="ECO:0000313" key="2">
    <source>
        <dbReference type="EMBL" id="GBF34289.1"/>
    </source>
</evidence>
<reference evidence="3" key="1">
    <citation type="submission" date="2018-02" db="EMBL/GenBank/DDBJ databases">
        <title>Genome sequence of Desulfocucumis palustris strain NAW-5.</title>
        <authorList>
            <person name="Watanabe M."/>
            <person name="Kojima H."/>
            <person name="Fukui M."/>
        </authorList>
    </citation>
    <scope>NUCLEOTIDE SEQUENCE [LARGE SCALE GENOMIC DNA]</scope>
    <source>
        <strain evidence="3">NAW-5</strain>
    </source>
</reference>
<organism evidence="2 3">
    <name type="scientific">Desulfocucumis palustris</name>
    <dbReference type="NCBI Taxonomy" id="1898651"/>
    <lineage>
        <taxon>Bacteria</taxon>
        <taxon>Bacillati</taxon>
        <taxon>Bacillota</taxon>
        <taxon>Clostridia</taxon>
        <taxon>Eubacteriales</taxon>
        <taxon>Desulfocucumaceae</taxon>
        <taxon>Desulfocucumis</taxon>
    </lineage>
</organism>
<protein>
    <recommendedName>
        <fullName evidence="1">PilZ domain-containing protein</fullName>
    </recommendedName>
</protein>
<dbReference type="SUPFAM" id="SSF141371">
    <property type="entry name" value="PilZ domain-like"/>
    <property type="match status" value="1"/>
</dbReference>
<sequence length="124" mass="13903">MEKRKFTRVPFRVEASVKYKDMECRGEVENLSLRGMFLRMPEKISLGECVDITILLAGDTSKLTIDLKGKVARTDPDGIGIKFQEIDLDSFVHLKNIVTYNSGDAEKIMQEFINAAEKGGETDG</sequence>
<dbReference type="RefSeq" id="WP_104372564.1">
    <property type="nucleotide sequence ID" value="NZ_BFAV01000130.1"/>
</dbReference>
<dbReference type="AlphaFoldDB" id="A0A2L2XD65"/>
<evidence type="ECO:0000259" key="1">
    <source>
        <dbReference type="Pfam" id="PF07238"/>
    </source>
</evidence>
<dbReference type="EMBL" id="BFAV01000130">
    <property type="protein sequence ID" value="GBF34289.1"/>
    <property type="molecule type" value="Genomic_DNA"/>
</dbReference>
<proteinExistence type="predicted"/>
<accession>A0A2L2XD65</accession>
<evidence type="ECO:0000313" key="3">
    <source>
        <dbReference type="Proteomes" id="UP000239549"/>
    </source>
</evidence>
<name>A0A2L2XD65_9FIRM</name>
<comment type="caution">
    <text evidence="2">The sequence shown here is derived from an EMBL/GenBank/DDBJ whole genome shotgun (WGS) entry which is preliminary data.</text>
</comment>
<dbReference type="Proteomes" id="UP000239549">
    <property type="component" value="Unassembled WGS sequence"/>
</dbReference>
<gene>
    <name evidence="2" type="ORF">DCCM_3401</name>
</gene>
<dbReference type="Pfam" id="PF07238">
    <property type="entry name" value="PilZ"/>
    <property type="match status" value="1"/>
</dbReference>
<dbReference type="InterPro" id="IPR009875">
    <property type="entry name" value="PilZ_domain"/>
</dbReference>
<keyword evidence="3" id="KW-1185">Reference proteome</keyword>
<feature type="domain" description="PilZ" evidence="1">
    <location>
        <begin position="2"/>
        <end position="98"/>
    </location>
</feature>
<dbReference type="OrthoDB" id="370480at2"/>
<dbReference type="GO" id="GO:0035438">
    <property type="term" value="F:cyclic-di-GMP binding"/>
    <property type="evidence" value="ECO:0007669"/>
    <property type="project" value="InterPro"/>
</dbReference>